<name>A0ABV7JKB8_9SPHI</name>
<dbReference type="InterPro" id="IPR045619">
    <property type="entry name" value="DUF6443"/>
</dbReference>
<feature type="compositionally biased region" description="Low complexity" evidence="1">
    <location>
        <begin position="214"/>
        <end position="225"/>
    </location>
</feature>
<evidence type="ECO:0000313" key="4">
    <source>
        <dbReference type="EMBL" id="MFC3197320.1"/>
    </source>
</evidence>
<proteinExistence type="predicted"/>
<evidence type="ECO:0000256" key="2">
    <source>
        <dbReference type="SAM" id="SignalP"/>
    </source>
</evidence>
<organism evidence="4 5">
    <name type="scientific">Parapedobacter deserti</name>
    <dbReference type="NCBI Taxonomy" id="1912957"/>
    <lineage>
        <taxon>Bacteria</taxon>
        <taxon>Pseudomonadati</taxon>
        <taxon>Bacteroidota</taxon>
        <taxon>Sphingobacteriia</taxon>
        <taxon>Sphingobacteriales</taxon>
        <taxon>Sphingobacteriaceae</taxon>
        <taxon>Parapedobacter</taxon>
    </lineage>
</organism>
<dbReference type="EMBL" id="JBHRTA010000022">
    <property type="protein sequence ID" value="MFC3197320.1"/>
    <property type="molecule type" value="Genomic_DNA"/>
</dbReference>
<feature type="region of interest" description="Disordered" evidence="1">
    <location>
        <begin position="206"/>
        <end position="228"/>
    </location>
</feature>
<protein>
    <submittedName>
        <fullName evidence="4">DUF6443 domain-containing protein</fullName>
    </submittedName>
</protein>
<sequence>MMVLRVSAAVLFFVSWNLYAQGQQDELVLGSYNGQNSITALKSVTLVNGFHIPQGNNVTISILSVPYVGSSPSNGQNFIRTRMFRKSVKINELDHLRTIDEESQTIQYFDGLGRPIQTVELKASPEFKDIVQHIEYDSFGREAVSYLPYAEQTGDNGSYKTTAKANQLSYYASSGSWDNHVKKTSTPFAVTVFESSPLQRVLEQGAPGSVWQPSSGRTAATGRTTVTDDKTNTTGEVRCWYLVSGGASGQYFYQPNTLYKTITKDENWLNGKSGTVEEYKDFHNRIILRRVWENETKALNTYYVYDDFGDLRYVIPPAVSATSFTEGDAAFTNYIYAYKYDGRRRVVEKKIPGKGWEHIVYNKNDQPVLTQDANQRAMASRQWLYTKYDAFGRVVETGVFTSNSTRVSLQAALDNEANTALWETRTGADYTNVSYPRSSKSVRTVSYYDGYTFNGASTAGLQPSGVTRSQKVKSLLTGTRVFRTDGTAPLLTIHYYDDRGRLIQVASQNQLGGTDYVTNTYSFVGELLTSRREHKASAGGAVTSILTTNRYDHAGRLVETRKKVNSQPEIVQSRLSYNEIGQLKQKDLHVSGSSAVQEAAYSYNERGWLTGINNPGSVTDKRRFGMTLNYANRASAYNGNIGSSVWNTKVHGSQPQTPVQTYTYDYDPLNRLKKAAYSATGKVNFFNEELAYDNMGNIDTLRRTGGSTGWSNHFKYRYAGNRLESVADAGSSAMNNSYTYDANGNAISNLRLGITKIEYNFLDLPDKYTKGSQSLQYTYDATGRKLTKQLGSSVTQYVDGIQYRDGTIEFIQTEDGRIVPNGSSFTYEYFLKDHLGNVRAVVDQTGAVKQIQDYYPFGMEMNPGNAYSASPINLYKYNGKEKQVELGLDQLDYGARFYDAEIGRWSAVDPLAEMYSSYSPYAYVGNDPILFHDPNGMYRVDANGNITIDDPDEISSFFNYLNNSSGASINDMSNHIISAGNGFSWELDAVTVTGRSSFESGGWLSDAQGRVSDAVGLMGNINSVTTSHFGFDGTKSALDIGGALYGGAGILMSPSGYWLGKNGKYYNSSWGGNQYTGGRSGAYRAAGMYKWAGRATVAASVVVGGIETYRGYQMDGGTFGYNAQLASGKMAGALAGAWLGAKAGSLAGGAVGSAFFGVGAIPGALIGGISGVIGGFAGGYYGAEWAGQAVNHYHGR</sequence>
<dbReference type="Pfam" id="PF20041">
    <property type="entry name" value="DUF6443"/>
    <property type="match status" value="1"/>
</dbReference>
<gene>
    <name evidence="4" type="ORF">ACFOET_06825</name>
</gene>
<dbReference type="PANTHER" id="PTHR32305:SF15">
    <property type="entry name" value="PROTEIN RHSA-RELATED"/>
    <property type="match status" value="1"/>
</dbReference>
<feature type="signal peptide" evidence="2">
    <location>
        <begin position="1"/>
        <end position="20"/>
    </location>
</feature>
<dbReference type="PANTHER" id="PTHR32305">
    <property type="match status" value="1"/>
</dbReference>
<keyword evidence="5" id="KW-1185">Reference proteome</keyword>
<evidence type="ECO:0000313" key="5">
    <source>
        <dbReference type="Proteomes" id="UP001595526"/>
    </source>
</evidence>
<feature type="domain" description="DUF6443" evidence="3">
    <location>
        <begin position="89"/>
        <end position="221"/>
    </location>
</feature>
<evidence type="ECO:0000256" key="1">
    <source>
        <dbReference type="SAM" id="MobiDB-lite"/>
    </source>
</evidence>
<dbReference type="Proteomes" id="UP001595526">
    <property type="component" value="Unassembled WGS sequence"/>
</dbReference>
<reference evidence="5" key="1">
    <citation type="journal article" date="2019" name="Int. J. Syst. Evol. Microbiol.">
        <title>The Global Catalogue of Microorganisms (GCM) 10K type strain sequencing project: providing services to taxonomists for standard genome sequencing and annotation.</title>
        <authorList>
            <consortium name="The Broad Institute Genomics Platform"/>
            <consortium name="The Broad Institute Genome Sequencing Center for Infectious Disease"/>
            <person name="Wu L."/>
            <person name="Ma J."/>
        </authorList>
    </citation>
    <scope>NUCLEOTIDE SEQUENCE [LARGE SCALE GENOMIC DNA]</scope>
    <source>
        <strain evidence="5">KCTC 52416</strain>
    </source>
</reference>
<keyword evidence="2" id="KW-0732">Signal</keyword>
<dbReference type="NCBIfam" id="TIGR03696">
    <property type="entry name" value="Rhs_assc_core"/>
    <property type="match status" value="1"/>
</dbReference>
<feature type="chain" id="PRO_5045219378" evidence="2">
    <location>
        <begin position="21"/>
        <end position="1196"/>
    </location>
</feature>
<dbReference type="InterPro" id="IPR050708">
    <property type="entry name" value="T6SS_VgrG/RHS"/>
</dbReference>
<comment type="caution">
    <text evidence="4">The sequence shown here is derived from an EMBL/GenBank/DDBJ whole genome shotgun (WGS) entry which is preliminary data.</text>
</comment>
<dbReference type="RefSeq" id="WP_379020898.1">
    <property type="nucleotide sequence ID" value="NZ_JBHRTA010000022.1"/>
</dbReference>
<accession>A0ABV7JKB8</accession>
<dbReference type="InterPro" id="IPR022385">
    <property type="entry name" value="Rhs_assc_core"/>
</dbReference>
<evidence type="ECO:0000259" key="3">
    <source>
        <dbReference type="Pfam" id="PF20041"/>
    </source>
</evidence>
<dbReference type="Gene3D" id="2.180.10.10">
    <property type="entry name" value="RHS repeat-associated core"/>
    <property type="match status" value="1"/>
</dbReference>